<feature type="compositionally biased region" description="Low complexity" evidence="1">
    <location>
        <begin position="710"/>
        <end position="724"/>
    </location>
</feature>
<feature type="region of interest" description="Disordered" evidence="1">
    <location>
        <begin position="385"/>
        <end position="422"/>
    </location>
</feature>
<dbReference type="AlphaFoldDB" id="A0A8S1GR15"/>
<organism evidence="2 3">
    <name type="scientific">Caenorhabditis auriculariae</name>
    <dbReference type="NCBI Taxonomy" id="2777116"/>
    <lineage>
        <taxon>Eukaryota</taxon>
        <taxon>Metazoa</taxon>
        <taxon>Ecdysozoa</taxon>
        <taxon>Nematoda</taxon>
        <taxon>Chromadorea</taxon>
        <taxon>Rhabditida</taxon>
        <taxon>Rhabditina</taxon>
        <taxon>Rhabditomorpha</taxon>
        <taxon>Rhabditoidea</taxon>
        <taxon>Rhabditidae</taxon>
        <taxon>Peloderinae</taxon>
        <taxon>Caenorhabditis</taxon>
    </lineage>
</organism>
<feature type="region of interest" description="Disordered" evidence="1">
    <location>
        <begin position="555"/>
        <end position="598"/>
    </location>
</feature>
<feature type="compositionally biased region" description="Low complexity" evidence="1">
    <location>
        <begin position="63"/>
        <end position="78"/>
    </location>
</feature>
<dbReference type="EMBL" id="CAJGYM010000004">
    <property type="protein sequence ID" value="CAD6186127.1"/>
    <property type="molecule type" value="Genomic_DNA"/>
</dbReference>
<feature type="compositionally biased region" description="Polar residues" evidence="1">
    <location>
        <begin position="649"/>
        <end position="658"/>
    </location>
</feature>
<feature type="compositionally biased region" description="Low complexity" evidence="1">
    <location>
        <begin position="659"/>
        <end position="674"/>
    </location>
</feature>
<feature type="compositionally biased region" description="Low complexity" evidence="1">
    <location>
        <begin position="584"/>
        <end position="593"/>
    </location>
</feature>
<feature type="region of interest" description="Disordered" evidence="1">
    <location>
        <begin position="649"/>
        <end position="725"/>
    </location>
</feature>
<feature type="region of interest" description="Disordered" evidence="1">
    <location>
        <begin position="62"/>
        <end position="106"/>
    </location>
</feature>
<dbReference type="Proteomes" id="UP000835052">
    <property type="component" value="Unassembled WGS sequence"/>
</dbReference>
<protein>
    <submittedName>
        <fullName evidence="2">Uncharacterized protein</fullName>
    </submittedName>
</protein>
<evidence type="ECO:0000256" key="1">
    <source>
        <dbReference type="SAM" id="MobiDB-lite"/>
    </source>
</evidence>
<evidence type="ECO:0000313" key="2">
    <source>
        <dbReference type="EMBL" id="CAD6186127.1"/>
    </source>
</evidence>
<feature type="compositionally biased region" description="Polar residues" evidence="1">
    <location>
        <begin position="385"/>
        <end position="397"/>
    </location>
</feature>
<reference evidence="2" key="1">
    <citation type="submission" date="2020-10" db="EMBL/GenBank/DDBJ databases">
        <authorList>
            <person name="Kikuchi T."/>
        </authorList>
    </citation>
    <scope>NUCLEOTIDE SEQUENCE</scope>
    <source>
        <strain evidence="2">NKZ352</strain>
    </source>
</reference>
<feature type="compositionally biased region" description="Basic residues" evidence="1">
    <location>
        <begin position="562"/>
        <end position="583"/>
    </location>
</feature>
<accession>A0A8S1GR15</accession>
<comment type="caution">
    <text evidence="2">The sequence shown here is derived from an EMBL/GenBank/DDBJ whole genome shotgun (WGS) entry which is preliminary data.</text>
</comment>
<keyword evidence="3" id="KW-1185">Reference proteome</keyword>
<evidence type="ECO:0000313" key="3">
    <source>
        <dbReference type="Proteomes" id="UP000835052"/>
    </source>
</evidence>
<proteinExistence type="predicted"/>
<feature type="compositionally biased region" description="Low complexity" evidence="1">
    <location>
        <begin position="87"/>
        <end position="104"/>
    </location>
</feature>
<gene>
    <name evidence="2" type="ORF">CAUJ_LOCUS2046</name>
</gene>
<name>A0A8S1GR15_9PELO</name>
<feature type="region of interest" description="Disordered" evidence="1">
    <location>
        <begin position="476"/>
        <end position="496"/>
    </location>
</feature>
<sequence>MSSLLGLKFGPKIRFDDFSSTTKNCTKIEIPPHEYPATPRDIRSIESSNSVTSLGKHWKKVDTATSSASATASGSSLTINGEEPIKTVKTSESTSSSTTMTSSTKPHDLRADFEHTLGMQHKQMGKLRQTLATCTTSLQNSTRTVLETQARATTKHFEDLEDIVGRRDAHFLMEKRESEAQREHLGKVIENTIDVFKLRDDVNEMWEEEREMIAENGLLKLMMEDNNVKSKRLIDLTLSFKNADVVQRGALYEEFKSRGLAWTAAQTTKMASMLHRLRDSVIPIRNHVTYEGDRQIIEDVVQRSYEVESFLINLHAYLGELNQSIAETSAPASGSTRSLTSAFENSESFVTTLPAASYASLASLKTARPDDKLFSAASSWKSASENWTMTSSTNRTKVMSESDRSLSEYAAPTEKSASHLISASSRDPSVFIEKHFTPQPTQLSSSTLSLPPDPLPHQQNDAKQILINSFLKDVSENPPKTLGARPTDIESNEPERDVYTAKDISDYEKALELSNTTRASVKGFSQRSDNARGPYDVNELLKYWKPVYDAIKRKKKDDSVTKRRSRSLAAKRSRSKTRSRSRTRTSSVSTGRSDFSKPTTALTAISGNSLDWAIKKPASLMTCLSNFADTSLSSKTCLSNFADTSLSSKTCRSNFPKTSSSSSSSSISYSSRDSWPNASLSETRARTAHSIGSAVSPKPPRSGSEASLGPTSNPTSTASSESSPILRTARSIESLTGVSQNRLYNSLKLNANLCGVPISNLLKSDDECSTQTSHSR</sequence>